<dbReference type="EMBL" id="JACIDR010000001">
    <property type="protein sequence ID" value="MBB3971942.1"/>
    <property type="molecule type" value="Genomic_DNA"/>
</dbReference>
<evidence type="ECO:0008006" key="3">
    <source>
        <dbReference type="Google" id="ProtNLM"/>
    </source>
</evidence>
<dbReference type="RefSeq" id="WP_183393775.1">
    <property type="nucleotide sequence ID" value="NZ_JACIDR010000001.1"/>
</dbReference>
<dbReference type="Proteomes" id="UP000528964">
    <property type="component" value="Unassembled WGS sequence"/>
</dbReference>
<name>A0A7W6GEI7_9HYPH</name>
<organism evidence="1 2">
    <name type="scientific">Hansschlegelia beijingensis</name>
    <dbReference type="NCBI Taxonomy" id="1133344"/>
    <lineage>
        <taxon>Bacteria</taxon>
        <taxon>Pseudomonadati</taxon>
        <taxon>Pseudomonadota</taxon>
        <taxon>Alphaproteobacteria</taxon>
        <taxon>Hyphomicrobiales</taxon>
        <taxon>Methylopilaceae</taxon>
        <taxon>Hansschlegelia</taxon>
    </lineage>
</organism>
<keyword evidence="2" id="KW-1185">Reference proteome</keyword>
<evidence type="ECO:0000313" key="1">
    <source>
        <dbReference type="EMBL" id="MBB3971942.1"/>
    </source>
</evidence>
<sequence>MPDADPIVVSVDISAFRREVTEAERLSRGFGRALGDALEGGVVRGRSLTDVLRGLGARLSALALSAALKPVENALGGLFSNLTRGLLGGVAPFAAGGQLSAPGVLASGGAASALADPGAAPPPARGGPAAAAATAPVTVNIATPDIEGFRRSETQVAAALARAVARGRRGL</sequence>
<proteinExistence type="predicted"/>
<evidence type="ECO:0000313" key="2">
    <source>
        <dbReference type="Proteomes" id="UP000528964"/>
    </source>
</evidence>
<protein>
    <recommendedName>
        <fullName evidence="3">Phage tail tape measure protein</fullName>
    </recommendedName>
</protein>
<comment type="caution">
    <text evidence="1">The sequence shown here is derived from an EMBL/GenBank/DDBJ whole genome shotgun (WGS) entry which is preliminary data.</text>
</comment>
<dbReference type="AlphaFoldDB" id="A0A7W6GEI7"/>
<accession>A0A7W6GEI7</accession>
<reference evidence="1 2" key="1">
    <citation type="submission" date="2020-08" db="EMBL/GenBank/DDBJ databases">
        <title>Genomic Encyclopedia of Type Strains, Phase IV (KMG-IV): sequencing the most valuable type-strain genomes for metagenomic binning, comparative biology and taxonomic classification.</title>
        <authorList>
            <person name="Goeker M."/>
        </authorList>
    </citation>
    <scope>NUCLEOTIDE SEQUENCE [LARGE SCALE GENOMIC DNA]</scope>
    <source>
        <strain evidence="1 2">DSM 25481</strain>
    </source>
</reference>
<gene>
    <name evidence="1" type="ORF">GGR24_000575</name>
</gene>